<evidence type="ECO:0000313" key="2">
    <source>
        <dbReference type="Proteomes" id="UP000015105"/>
    </source>
</evidence>
<reference evidence="2" key="1">
    <citation type="journal article" date="2014" name="Science">
        <title>Ancient hybridizations among the ancestral genomes of bread wheat.</title>
        <authorList>
            <consortium name="International Wheat Genome Sequencing Consortium,"/>
            <person name="Marcussen T."/>
            <person name="Sandve S.R."/>
            <person name="Heier L."/>
            <person name="Spannagl M."/>
            <person name="Pfeifer M."/>
            <person name="Jakobsen K.S."/>
            <person name="Wulff B.B."/>
            <person name="Steuernagel B."/>
            <person name="Mayer K.F."/>
            <person name="Olsen O.A."/>
        </authorList>
    </citation>
    <scope>NUCLEOTIDE SEQUENCE [LARGE SCALE GENOMIC DNA]</scope>
    <source>
        <strain evidence="2">cv. AL8/78</strain>
    </source>
</reference>
<dbReference type="PANTHER" id="PTHR33087">
    <property type="entry name" value="OS07G0539200 PROTEIN"/>
    <property type="match status" value="1"/>
</dbReference>
<reference evidence="1" key="4">
    <citation type="submission" date="2019-03" db="UniProtKB">
        <authorList>
            <consortium name="EnsemblPlants"/>
        </authorList>
    </citation>
    <scope>IDENTIFICATION</scope>
</reference>
<reference evidence="1" key="5">
    <citation type="journal article" date="2021" name="G3 (Bethesda)">
        <title>Aegilops tauschii genome assembly Aet v5.0 features greater sequence contiguity and improved annotation.</title>
        <authorList>
            <person name="Wang L."/>
            <person name="Zhu T."/>
            <person name="Rodriguez J.C."/>
            <person name="Deal K.R."/>
            <person name="Dubcovsky J."/>
            <person name="McGuire P.E."/>
            <person name="Lux T."/>
            <person name="Spannagl M."/>
            <person name="Mayer K.F.X."/>
            <person name="Baldrich P."/>
            <person name="Meyers B.C."/>
            <person name="Huo N."/>
            <person name="Gu Y.Q."/>
            <person name="Zhou H."/>
            <person name="Devos K.M."/>
            <person name="Bennetzen J.L."/>
            <person name="Unver T."/>
            <person name="Budak H."/>
            <person name="Gulick P.J."/>
            <person name="Galiba G."/>
            <person name="Kalapos B."/>
            <person name="Nelson D.R."/>
            <person name="Li P."/>
            <person name="You F.M."/>
            <person name="Luo M.C."/>
            <person name="Dvorak J."/>
        </authorList>
    </citation>
    <scope>NUCLEOTIDE SEQUENCE [LARGE SCALE GENOMIC DNA]</scope>
    <source>
        <strain evidence="1">cv. AL8/78</strain>
    </source>
</reference>
<dbReference type="PANTHER" id="PTHR33087:SF42">
    <property type="entry name" value="DUF4283 DOMAIN-CONTAINING PROTEIN"/>
    <property type="match status" value="1"/>
</dbReference>
<dbReference type="InterPro" id="IPR053253">
    <property type="entry name" value="Sex_diff_modulator"/>
</dbReference>
<dbReference type="EnsemblPlants" id="AET1Gv20792200.1">
    <property type="protein sequence ID" value="AET1Gv20792200.1"/>
    <property type="gene ID" value="AET1Gv20792200"/>
</dbReference>
<dbReference type="AlphaFoldDB" id="A0A452ZI75"/>
<dbReference type="Proteomes" id="UP000015105">
    <property type="component" value="Chromosome 1D"/>
</dbReference>
<evidence type="ECO:0008006" key="3">
    <source>
        <dbReference type="Google" id="ProtNLM"/>
    </source>
</evidence>
<name>A0A452ZI75_AEGTS</name>
<keyword evidence="2" id="KW-1185">Reference proteome</keyword>
<protein>
    <recommendedName>
        <fullName evidence="3">DUF4283 domain-containing protein</fullName>
    </recommendedName>
</protein>
<accession>A0A452ZI75</accession>
<reference evidence="1" key="3">
    <citation type="journal article" date="2017" name="Nature">
        <title>Genome sequence of the progenitor of the wheat D genome Aegilops tauschii.</title>
        <authorList>
            <person name="Luo M.C."/>
            <person name="Gu Y.Q."/>
            <person name="Puiu D."/>
            <person name="Wang H."/>
            <person name="Twardziok S.O."/>
            <person name="Deal K.R."/>
            <person name="Huo N."/>
            <person name="Zhu T."/>
            <person name="Wang L."/>
            <person name="Wang Y."/>
            <person name="McGuire P.E."/>
            <person name="Liu S."/>
            <person name="Long H."/>
            <person name="Ramasamy R.K."/>
            <person name="Rodriguez J.C."/>
            <person name="Van S.L."/>
            <person name="Yuan L."/>
            <person name="Wang Z."/>
            <person name="Xia Z."/>
            <person name="Xiao L."/>
            <person name="Anderson O.D."/>
            <person name="Ouyang S."/>
            <person name="Liang Y."/>
            <person name="Zimin A.V."/>
            <person name="Pertea G."/>
            <person name="Qi P."/>
            <person name="Bennetzen J.L."/>
            <person name="Dai X."/>
            <person name="Dawson M.W."/>
            <person name="Muller H.G."/>
            <person name="Kugler K."/>
            <person name="Rivarola-Duarte L."/>
            <person name="Spannagl M."/>
            <person name="Mayer K.F.X."/>
            <person name="Lu F.H."/>
            <person name="Bevan M.W."/>
            <person name="Leroy P."/>
            <person name="Li P."/>
            <person name="You F.M."/>
            <person name="Sun Q."/>
            <person name="Liu Z."/>
            <person name="Lyons E."/>
            <person name="Wicker T."/>
            <person name="Salzberg S.L."/>
            <person name="Devos K.M."/>
            <person name="Dvorak J."/>
        </authorList>
    </citation>
    <scope>NUCLEOTIDE SEQUENCE [LARGE SCALE GENOMIC DNA]</scope>
    <source>
        <strain evidence="1">cv. AL8/78</strain>
    </source>
</reference>
<dbReference type="Gramene" id="AET1Gv20792200.1">
    <property type="protein sequence ID" value="AET1Gv20792200.1"/>
    <property type="gene ID" value="AET1Gv20792200"/>
</dbReference>
<reference evidence="2" key="2">
    <citation type="journal article" date="2017" name="Nat. Plants">
        <title>The Aegilops tauschii genome reveals multiple impacts of transposons.</title>
        <authorList>
            <person name="Zhao G."/>
            <person name="Zou C."/>
            <person name="Li K."/>
            <person name="Wang K."/>
            <person name="Li T."/>
            <person name="Gao L."/>
            <person name="Zhang X."/>
            <person name="Wang H."/>
            <person name="Yang Z."/>
            <person name="Liu X."/>
            <person name="Jiang W."/>
            <person name="Mao L."/>
            <person name="Kong X."/>
            <person name="Jiao Y."/>
            <person name="Jia J."/>
        </authorList>
    </citation>
    <scope>NUCLEOTIDE SEQUENCE [LARGE SCALE GENOMIC DNA]</scope>
    <source>
        <strain evidence="2">cv. AL8/78</strain>
    </source>
</reference>
<proteinExistence type="predicted"/>
<evidence type="ECO:0000313" key="1">
    <source>
        <dbReference type="EnsemblPlants" id="AET1Gv20792200.1"/>
    </source>
</evidence>
<sequence length="206" mass="23003">MLEAELARAVLVTVIGTRPEVDVGSAARALHSAFGVGPAEMSIRRFFPEDFLVLCHDGALRDRMVRVGRADASWFELSLRPWLWQAQATAASLTYLVPVSLRGVPAHAWSQRTSSVILRGLGYVMGMDEDTASRADMADFRVWLRTDRLRQIPRRRILFIDEPRRTLWSGGGGRRSTAGWCSTALWYPIDITVLVDVIEDGGMSED</sequence>
<organism evidence="1 2">
    <name type="scientific">Aegilops tauschii subsp. strangulata</name>
    <name type="common">Goatgrass</name>
    <dbReference type="NCBI Taxonomy" id="200361"/>
    <lineage>
        <taxon>Eukaryota</taxon>
        <taxon>Viridiplantae</taxon>
        <taxon>Streptophyta</taxon>
        <taxon>Embryophyta</taxon>
        <taxon>Tracheophyta</taxon>
        <taxon>Spermatophyta</taxon>
        <taxon>Magnoliopsida</taxon>
        <taxon>Liliopsida</taxon>
        <taxon>Poales</taxon>
        <taxon>Poaceae</taxon>
        <taxon>BOP clade</taxon>
        <taxon>Pooideae</taxon>
        <taxon>Triticodae</taxon>
        <taxon>Triticeae</taxon>
        <taxon>Triticinae</taxon>
        <taxon>Aegilops</taxon>
    </lineage>
</organism>